<organism evidence="1 2">
    <name type="scientific">Marinitoga aeolica</name>
    <dbReference type="NCBI Taxonomy" id="2809031"/>
    <lineage>
        <taxon>Bacteria</taxon>
        <taxon>Thermotogati</taxon>
        <taxon>Thermotogota</taxon>
        <taxon>Thermotogae</taxon>
        <taxon>Petrotogales</taxon>
        <taxon>Petrotogaceae</taxon>
        <taxon>Marinitoga</taxon>
    </lineage>
</organism>
<reference evidence="1 2" key="1">
    <citation type="submission" date="2021-02" db="EMBL/GenBank/DDBJ databases">
        <title>Characterization of Marinitoga sp. nov. str. BP5-C20A.</title>
        <authorList>
            <person name="Erauso G."/>
            <person name="Postec A."/>
        </authorList>
    </citation>
    <scope>NUCLEOTIDE SEQUENCE [LARGE SCALE GENOMIC DNA]</scope>
    <source>
        <strain evidence="1 2">BP5-C20A</strain>
    </source>
</reference>
<evidence type="ECO:0000313" key="2">
    <source>
        <dbReference type="Proteomes" id="UP001232493"/>
    </source>
</evidence>
<gene>
    <name evidence="1" type="ORF">JRV97_03515</name>
</gene>
<keyword evidence="2" id="KW-1185">Reference proteome</keyword>
<dbReference type="EMBL" id="CP069362">
    <property type="protein sequence ID" value="WGS65634.1"/>
    <property type="molecule type" value="Genomic_DNA"/>
</dbReference>
<dbReference type="RefSeq" id="WP_281000228.1">
    <property type="nucleotide sequence ID" value="NZ_CP069362.1"/>
</dbReference>
<dbReference type="Gene3D" id="1.10.390.10">
    <property type="entry name" value="Neutral Protease Domain 2"/>
    <property type="match status" value="1"/>
</dbReference>
<accession>A0ABY8PSQ0</accession>
<evidence type="ECO:0000313" key="1">
    <source>
        <dbReference type="EMBL" id="WGS65634.1"/>
    </source>
</evidence>
<protein>
    <submittedName>
        <fullName evidence="1">Uncharacterized protein</fullName>
    </submittedName>
</protein>
<sequence>MKRISVILLYIFLITYVFSGEIYNFNKSAFVEKTKYFKFVFEKDLYNYVYELEKLSDKLYENYVEFYETKPGSITVYIFDDVDFVNSFALPPLNVIRLYINPPNAKIGLSENVEEWISFVFSHELNHIFYGNTLNNYVSWIPNNIIRKALMMNWNPSYLHEGLSIYMESKYFKGRFQNNLFNMYLKAEILSNNYPRYQLGAGPYKDIWSPAGFNYMYGAIVTKEISEKYGEDTLRSIIKDINSHLFFSTISSSFERITNEKWNDFLLYIKIKYKNEYLDLLNKGYVDNYVPLNKSNHFTSNLKTDGKNIYYYKESPGKRSGIYRYKDDKLILPDIKNFDISNDGKIIYLISNKNDKYINSLYLKCNCPISDTLIDIRVTNFAFAGSERIVYTKIKDGLTAVFLKNLNTGKTEKLMDYGKYTINDFYYFNNKIYFSGIINNQNDIYYIDLNTKKLIQLTNDKYIEMNLFVKDNNIYYTANYEDDIFNIYSINLITGLVSKLTNHIFGTFYPVVLNDELYFLYYNFTGYHLSKIEINNIGEKNIKLYNTQIIVENTDLKIAKQMNKYSESLKYNFLVPYAENNDIGALYLSLSEGVNYGVGAGLLTDFTQLKPIFGFYLDYYTQNLGIFKYQNSKLYSSINISKSFEFHLKKQNYLTLSSNFELENITLKSKEIIINLMNNPYKIDQQQYYENNSILGYNNDNFYIQYSKAFDIYSVKTEPYIYYDTNGNLIPGLKLSKRIWYPYFSILDGKYSLDGINGSIDYNYNLKTKKSNLKFSLNMDLTALYWINFTLPLIKNN</sequence>
<proteinExistence type="predicted"/>
<dbReference type="InterPro" id="IPR027268">
    <property type="entry name" value="Peptidase_M4/M1_CTD_sf"/>
</dbReference>
<dbReference type="Proteomes" id="UP001232493">
    <property type="component" value="Chromosome"/>
</dbReference>
<dbReference type="SUPFAM" id="SSF82171">
    <property type="entry name" value="DPP6 N-terminal domain-like"/>
    <property type="match status" value="1"/>
</dbReference>
<dbReference type="Gene3D" id="2.120.10.30">
    <property type="entry name" value="TolB, C-terminal domain"/>
    <property type="match status" value="1"/>
</dbReference>
<dbReference type="InterPro" id="IPR011042">
    <property type="entry name" value="6-blade_b-propeller_TolB-like"/>
</dbReference>
<name>A0ABY8PSQ0_9BACT</name>